<dbReference type="Gene3D" id="3.30.60.30">
    <property type="match status" value="2"/>
</dbReference>
<evidence type="ECO:0000256" key="1">
    <source>
        <dbReference type="ARBA" id="ARBA00022690"/>
    </source>
</evidence>
<keyword evidence="1" id="KW-0646">Protease inhibitor</keyword>
<protein>
    <recommendedName>
        <fullName evidence="4">Kazal-like domain-containing protein</fullName>
    </recommendedName>
</protein>
<comment type="caution">
    <text evidence="5">The sequence shown here is derived from an EMBL/GenBank/DDBJ whole genome shotgun (WGS) entry which is preliminary data.</text>
</comment>
<dbReference type="InterPro" id="IPR036058">
    <property type="entry name" value="Kazal_dom_sf"/>
</dbReference>
<dbReference type="AlphaFoldDB" id="A0A1Y3BEW5"/>
<dbReference type="GO" id="GO:0005576">
    <property type="term" value="C:extracellular region"/>
    <property type="evidence" value="ECO:0007669"/>
    <property type="project" value="TreeGrafter"/>
</dbReference>
<sequence>MEILNVDENGHTKCVCSLQSSSDVCSTNHNDNSKQRPVCGSNGKLYDSLCELEKYSCFYNIDIVAVDMNFCNMTKQQPVTTKWSDYSIDHNNEYDPVCGSNHQNFINECELRSFACSRQINITILHRGVCGM</sequence>
<evidence type="ECO:0000313" key="6">
    <source>
        <dbReference type="Proteomes" id="UP000194236"/>
    </source>
</evidence>
<dbReference type="CDD" id="cd00104">
    <property type="entry name" value="KAZAL_FS"/>
    <property type="match status" value="2"/>
</dbReference>
<dbReference type="GO" id="GO:0030154">
    <property type="term" value="P:cell differentiation"/>
    <property type="evidence" value="ECO:0007669"/>
    <property type="project" value="TreeGrafter"/>
</dbReference>
<dbReference type="PANTHER" id="PTHR10913">
    <property type="entry name" value="FOLLISTATIN-RELATED"/>
    <property type="match status" value="1"/>
</dbReference>
<dbReference type="Proteomes" id="UP000194236">
    <property type="component" value="Unassembled WGS sequence"/>
</dbReference>
<dbReference type="SMART" id="SM00280">
    <property type="entry name" value="KAZAL"/>
    <property type="match status" value="2"/>
</dbReference>
<reference evidence="5 6" key="1">
    <citation type="submission" date="2017-03" db="EMBL/GenBank/DDBJ databases">
        <title>Genome Survey of Euroglyphus maynei.</title>
        <authorList>
            <person name="Arlian L.G."/>
            <person name="Morgan M.S."/>
            <person name="Rider S.D."/>
        </authorList>
    </citation>
    <scope>NUCLEOTIDE SEQUENCE [LARGE SCALE GENOMIC DNA]</scope>
    <source>
        <strain evidence="5">Arlian Lab</strain>
        <tissue evidence="5">Whole body</tissue>
    </source>
</reference>
<dbReference type="OrthoDB" id="88467at2759"/>
<keyword evidence="3" id="KW-1015">Disulfide bond</keyword>
<keyword evidence="6" id="KW-1185">Reference proteome</keyword>
<gene>
    <name evidence="5" type="ORF">BLA29_009617</name>
</gene>
<name>A0A1Y3BEW5_EURMA</name>
<dbReference type="Pfam" id="PF07648">
    <property type="entry name" value="Kazal_2"/>
    <property type="match status" value="2"/>
</dbReference>
<evidence type="ECO:0000259" key="4">
    <source>
        <dbReference type="PROSITE" id="PS51465"/>
    </source>
</evidence>
<dbReference type="PROSITE" id="PS51465">
    <property type="entry name" value="KAZAL_2"/>
    <property type="match status" value="2"/>
</dbReference>
<evidence type="ECO:0000256" key="2">
    <source>
        <dbReference type="ARBA" id="ARBA00022900"/>
    </source>
</evidence>
<feature type="domain" description="Kazal-like" evidence="4">
    <location>
        <begin position="77"/>
        <end position="132"/>
    </location>
</feature>
<dbReference type="SUPFAM" id="SSF100895">
    <property type="entry name" value="Kazal-type serine protease inhibitors"/>
    <property type="match status" value="2"/>
</dbReference>
<feature type="domain" description="Kazal-like" evidence="4">
    <location>
        <begin position="15"/>
        <end position="73"/>
    </location>
</feature>
<dbReference type="InterPro" id="IPR002350">
    <property type="entry name" value="Kazal_dom"/>
</dbReference>
<dbReference type="PANTHER" id="PTHR10913:SF45">
    <property type="entry name" value="FOLLISTATIN, ISOFORM A-RELATED"/>
    <property type="match status" value="1"/>
</dbReference>
<organism evidence="5 6">
    <name type="scientific">Euroglyphus maynei</name>
    <name type="common">Mayne's house dust mite</name>
    <dbReference type="NCBI Taxonomy" id="6958"/>
    <lineage>
        <taxon>Eukaryota</taxon>
        <taxon>Metazoa</taxon>
        <taxon>Ecdysozoa</taxon>
        <taxon>Arthropoda</taxon>
        <taxon>Chelicerata</taxon>
        <taxon>Arachnida</taxon>
        <taxon>Acari</taxon>
        <taxon>Acariformes</taxon>
        <taxon>Sarcoptiformes</taxon>
        <taxon>Astigmata</taxon>
        <taxon>Psoroptidia</taxon>
        <taxon>Analgoidea</taxon>
        <taxon>Pyroglyphidae</taxon>
        <taxon>Pyroglyphinae</taxon>
        <taxon>Euroglyphus</taxon>
    </lineage>
</organism>
<keyword evidence="2" id="KW-0722">Serine protease inhibitor</keyword>
<dbReference type="EMBL" id="MUJZ01022949">
    <property type="protein sequence ID" value="OTF79471.1"/>
    <property type="molecule type" value="Genomic_DNA"/>
</dbReference>
<proteinExistence type="predicted"/>
<accession>A0A1Y3BEW5</accession>
<evidence type="ECO:0000313" key="5">
    <source>
        <dbReference type="EMBL" id="OTF79471.1"/>
    </source>
</evidence>
<evidence type="ECO:0000256" key="3">
    <source>
        <dbReference type="ARBA" id="ARBA00023157"/>
    </source>
</evidence>
<dbReference type="InterPro" id="IPR050653">
    <property type="entry name" value="Prot_Inhib_GrowthFact_Antg"/>
</dbReference>